<gene>
    <name evidence="4" type="ORF">J2Z70_001372</name>
</gene>
<reference evidence="4 5" key="1">
    <citation type="submission" date="2021-03" db="EMBL/GenBank/DDBJ databases">
        <title>Genomic Encyclopedia of Type Strains, Phase IV (KMG-IV): sequencing the most valuable type-strain genomes for metagenomic binning, comparative biology and taxonomic classification.</title>
        <authorList>
            <person name="Goeker M."/>
        </authorList>
    </citation>
    <scope>NUCLEOTIDE SEQUENCE [LARGE SCALE GENOMIC DNA]</scope>
    <source>
        <strain evidence="4 5">DSM 101953</strain>
    </source>
</reference>
<organism evidence="4 5">
    <name type="scientific">Paenibacillus silagei</name>
    <dbReference type="NCBI Taxonomy" id="1670801"/>
    <lineage>
        <taxon>Bacteria</taxon>
        <taxon>Bacillati</taxon>
        <taxon>Bacillota</taxon>
        <taxon>Bacilli</taxon>
        <taxon>Bacillales</taxon>
        <taxon>Paenibacillaceae</taxon>
        <taxon>Paenibacillus</taxon>
    </lineage>
</organism>
<keyword evidence="5" id="KW-1185">Reference proteome</keyword>
<feature type="region of interest" description="Disordered" evidence="1">
    <location>
        <begin position="28"/>
        <end position="91"/>
    </location>
</feature>
<evidence type="ECO:0000256" key="2">
    <source>
        <dbReference type="SAM" id="SignalP"/>
    </source>
</evidence>
<dbReference type="Pfam" id="PF07007">
    <property type="entry name" value="LprI"/>
    <property type="match status" value="1"/>
</dbReference>
<dbReference type="PANTHER" id="PTHR39176">
    <property type="entry name" value="PERIPLASMIC PROTEIN-RELATED"/>
    <property type="match status" value="1"/>
</dbReference>
<name>A0ABS4NP60_9BACL</name>
<feature type="domain" description="Lysozyme inhibitor LprI-like N-terminal" evidence="3">
    <location>
        <begin position="111"/>
        <end position="201"/>
    </location>
</feature>
<evidence type="ECO:0000313" key="5">
    <source>
        <dbReference type="Proteomes" id="UP000773462"/>
    </source>
</evidence>
<evidence type="ECO:0000256" key="1">
    <source>
        <dbReference type="SAM" id="MobiDB-lite"/>
    </source>
</evidence>
<evidence type="ECO:0000313" key="4">
    <source>
        <dbReference type="EMBL" id="MBP2111231.1"/>
    </source>
</evidence>
<sequence>MRKAILTTMLISSLLMAGCGNNGAANGGTAATPETGQAATASPEVTPEVTPEPAAEATAEPAPEATAQAPAQTTAPETTPKASAAAGDSQRQTYFDKLDKIEEGLSDLKAMSDSGVMTDMKEAASKEHERWDKALNEIYQALKVQLNEADMVKLKEEQLNWIKERDKAAEEAAAKYKGGTMEGLEYAATLASVTKERCYKLVELYMK</sequence>
<dbReference type="InterPro" id="IPR009739">
    <property type="entry name" value="LprI-like_N"/>
</dbReference>
<keyword evidence="2" id="KW-0732">Signal</keyword>
<dbReference type="PROSITE" id="PS51257">
    <property type="entry name" value="PROKAR_LIPOPROTEIN"/>
    <property type="match status" value="1"/>
</dbReference>
<dbReference type="Gene3D" id="1.20.1270.180">
    <property type="match status" value="1"/>
</dbReference>
<accession>A0ABS4NP60</accession>
<feature type="compositionally biased region" description="Low complexity" evidence="1">
    <location>
        <begin position="40"/>
        <end position="80"/>
    </location>
</feature>
<dbReference type="RefSeq" id="WP_209870770.1">
    <property type="nucleotide sequence ID" value="NZ_JAGGLV010000003.1"/>
</dbReference>
<evidence type="ECO:0000259" key="3">
    <source>
        <dbReference type="Pfam" id="PF07007"/>
    </source>
</evidence>
<feature type="chain" id="PRO_5046858228" evidence="2">
    <location>
        <begin position="25"/>
        <end position="207"/>
    </location>
</feature>
<feature type="signal peptide" evidence="2">
    <location>
        <begin position="1"/>
        <end position="24"/>
    </location>
</feature>
<protein>
    <submittedName>
        <fullName evidence="4">Uncharacterized protein YecT (DUF1311 family)</fullName>
    </submittedName>
</protein>
<proteinExistence type="predicted"/>
<comment type="caution">
    <text evidence="4">The sequence shown here is derived from an EMBL/GenBank/DDBJ whole genome shotgun (WGS) entry which is preliminary data.</text>
</comment>
<dbReference type="Proteomes" id="UP000773462">
    <property type="component" value="Unassembled WGS sequence"/>
</dbReference>
<dbReference type="EMBL" id="JAGGLV010000003">
    <property type="protein sequence ID" value="MBP2111231.1"/>
    <property type="molecule type" value="Genomic_DNA"/>
</dbReference>
<dbReference type="PANTHER" id="PTHR39176:SF1">
    <property type="entry name" value="PERIPLASMIC PROTEIN"/>
    <property type="match status" value="1"/>
</dbReference>